<evidence type="ECO:0008006" key="7">
    <source>
        <dbReference type="Google" id="ProtNLM"/>
    </source>
</evidence>
<dbReference type="AlphaFoldDB" id="A0A0F9KGE6"/>
<dbReference type="InterPro" id="IPR036553">
    <property type="entry name" value="RPTC_insert"/>
</dbReference>
<dbReference type="Gene3D" id="3.30.360.20">
    <property type="entry name" value="RNA 3'-terminal phosphate cyclase, insert domain"/>
    <property type="match status" value="1"/>
</dbReference>
<keyword evidence="2" id="KW-0436">Ligase</keyword>
<dbReference type="EMBL" id="LAZR01009246">
    <property type="protein sequence ID" value="KKM73791.1"/>
    <property type="molecule type" value="Genomic_DNA"/>
</dbReference>
<comment type="similarity">
    <text evidence="1">Belongs to the RNA 3'-terminal cyclase family. Type 1 subfamily.</text>
</comment>
<evidence type="ECO:0000259" key="4">
    <source>
        <dbReference type="Pfam" id="PF01137"/>
    </source>
</evidence>
<protein>
    <recommendedName>
        <fullName evidence="7">RNA 3'-terminal phosphate cyclase domain-containing protein</fullName>
    </recommendedName>
</protein>
<dbReference type="Gene3D" id="3.65.10.20">
    <property type="entry name" value="RNA 3'-terminal phosphate cyclase domain"/>
    <property type="match status" value="1"/>
</dbReference>
<evidence type="ECO:0000259" key="5">
    <source>
        <dbReference type="Pfam" id="PF05189"/>
    </source>
</evidence>
<gene>
    <name evidence="6" type="ORF">LCGC14_1406910</name>
</gene>
<dbReference type="GO" id="GO:0000166">
    <property type="term" value="F:nucleotide binding"/>
    <property type="evidence" value="ECO:0007669"/>
    <property type="project" value="UniProtKB-KW"/>
</dbReference>
<name>A0A0F9KGE6_9ZZZZ</name>
<dbReference type="InterPro" id="IPR037136">
    <property type="entry name" value="RNA3'_phos_cyclase_dom_sf"/>
</dbReference>
<dbReference type="SUPFAM" id="SSF52913">
    <property type="entry name" value="RNA 3'-terminal phosphate cyclase, RPTC, insert domain"/>
    <property type="match status" value="1"/>
</dbReference>
<dbReference type="SUPFAM" id="SSF55205">
    <property type="entry name" value="EPT/RTPC-like"/>
    <property type="match status" value="1"/>
</dbReference>
<keyword evidence="3" id="KW-0547">Nucleotide-binding</keyword>
<evidence type="ECO:0000256" key="3">
    <source>
        <dbReference type="ARBA" id="ARBA00022741"/>
    </source>
</evidence>
<evidence type="ECO:0000256" key="1">
    <source>
        <dbReference type="ARBA" id="ARBA00009206"/>
    </source>
</evidence>
<organism evidence="6">
    <name type="scientific">marine sediment metagenome</name>
    <dbReference type="NCBI Taxonomy" id="412755"/>
    <lineage>
        <taxon>unclassified sequences</taxon>
        <taxon>metagenomes</taxon>
        <taxon>ecological metagenomes</taxon>
    </lineage>
</organism>
<dbReference type="HAMAP" id="MF_00200">
    <property type="entry name" value="RTC"/>
    <property type="match status" value="1"/>
</dbReference>
<evidence type="ECO:0000313" key="6">
    <source>
        <dbReference type="EMBL" id="KKM73791.1"/>
    </source>
</evidence>
<feature type="domain" description="RNA 3'-terminal phosphate cyclase insert" evidence="5">
    <location>
        <begin position="181"/>
        <end position="274"/>
    </location>
</feature>
<dbReference type="NCBIfam" id="NF003246">
    <property type="entry name" value="PRK04204.1-2"/>
    <property type="match status" value="1"/>
</dbReference>
<dbReference type="PANTHER" id="PTHR11096">
    <property type="entry name" value="RNA 3' TERMINAL PHOSPHATE CYCLASE"/>
    <property type="match status" value="1"/>
</dbReference>
<dbReference type="GO" id="GO:0006396">
    <property type="term" value="P:RNA processing"/>
    <property type="evidence" value="ECO:0007669"/>
    <property type="project" value="InterPro"/>
</dbReference>
<reference evidence="6" key="1">
    <citation type="journal article" date="2015" name="Nature">
        <title>Complex archaea that bridge the gap between prokaryotes and eukaryotes.</title>
        <authorList>
            <person name="Spang A."/>
            <person name="Saw J.H."/>
            <person name="Jorgensen S.L."/>
            <person name="Zaremba-Niedzwiedzka K."/>
            <person name="Martijn J."/>
            <person name="Lind A.E."/>
            <person name="van Eijk R."/>
            <person name="Schleper C."/>
            <person name="Guy L."/>
            <person name="Ettema T.J."/>
        </authorList>
    </citation>
    <scope>NUCLEOTIDE SEQUENCE</scope>
</reference>
<dbReference type="NCBIfam" id="TIGR03399">
    <property type="entry name" value="RNA_3prim_cycl"/>
    <property type="match status" value="1"/>
</dbReference>
<comment type="caution">
    <text evidence="6">The sequence shown here is derived from an EMBL/GenBank/DDBJ whole genome shotgun (WGS) entry which is preliminary data.</text>
</comment>
<dbReference type="InterPro" id="IPR023797">
    <property type="entry name" value="RNA3'_phos_cyclase_dom"/>
</dbReference>
<dbReference type="InterPro" id="IPR017770">
    <property type="entry name" value="RNA3'_term_phos_cyc_type_1"/>
</dbReference>
<sequence length="342" mass="37415">MIKIDGSLGEGGGQILRTALTLSAVENKPFEMFNIRAGRKKPGLAPQHLQCVQAMARICDAKISGAEIGSSSLKFYPGEIKDGDYCFEIGTAGSVSLVLQTIFLPLSLAKGPSSVTIRGGTHVPFSPCFHYLKEQWLFYLKKIGFDTGLEMVRAGFYPKGGGEIKVSIKHIKKVYPLVLMERGRLRKVRGISAVGNLDLSIAERQKKQVMECMSEINISPEIEVITMPAFARGTMLLLMCEFENSQCCYFGLGAIGKRAEKVADEASEGLRHFLETKGVIDEHLADQIILPLSLATDTSRFTTPKITQHLLTNTEVIKLFSNTKIQTKGNPGGEGEVIIKSS</sequence>
<dbReference type="InterPro" id="IPR013791">
    <property type="entry name" value="RNA3'-term_phos_cycl_insert"/>
</dbReference>
<dbReference type="InterPro" id="IPR013792">
    <property type="entry name" value="RNA3'P_cycl/enolpyr_Trfase_a/b"/>
</dbReference>
<evidence type="ECO:0000256" key="2">
    <source>
        <dbReference type="ARBA" id="ARBA00022598"/>
    </source>
</evidence>
<dbReference type="GO" id="GO:0003963">
    <property type="term" value="F:RNA-3'-phosphate cyclase activity"/>
    <property type="evidence" value="ECO:0007669"/>
    <property type="project" value="InterPro"/>
</dbReference>
<dbReference type="InterPro" id="IPR000228">
    <property type="entry name" value="RNA3'_term_phos_cyc"/>
</dbReference>
<dbReference type="PIRSF" id="PIRSF005378">
    <property type="entry name" value="RNA3'_term_phos_cycl_euk"/>
    <property type="match status" value="1"/>
</dbReference>
<dbReference type="Pfam" id="PF01137">
    <property type="entry name" value="RTC"/>
    <property type="match status" value="1"/>
</dbReference>
<accession>A0A0F9KGE6</accession>
<proteinExistence type="inferred from homology"/>
<feature type="domain" description="RNA 3'-terminal phosphate cyclase" evidence="4">
    <location>
        <begin position="9"/>
        <end position="326"/>
    </location>
</feature>
<dbReference type="PANTHER" id="PTHR11096:SF0">
    <property type="entry name" value="RNA 3'-TERMINAL PHOSPHATE CYCLASE"/>
    <property type="match status" value="1"/>
</dbReference>
<dbReference type="Pfam" id="PF05189">
    <property type="entry name" value="RTC_insert"/>
    <property type="match status" value="1"/>
</dbReference>